<gene>
    <name evidence="3" type="ORF">JHK64_04105</name>
</gene>
<feature type="chain" id="PRO_5039556933" description="Lipoprotein" evidence="2">
    <location>
        <begin position="23"/>
        <end position="266"/>
    </location>
</feature>
<evidence type="ECO:0000313" key="3">
    <source>
        <dbReference type="EMBL" id="MBJ8349817.1"/>
    </source>
</evidence>
<keyword evidence="2" id="KW-0732">Signal</keyword>
<evidence type="ECO:0008006" key="5">
    <source>
        <dbReference type="Google" id="ProtNLM"/>
    </source>
</evidence>
<evidence type="ECO:0000256" key="1">
    <source>
        <dbReference type="SAM" id="MobiDB-lite"/>
    </source>
</evidence>
<name>A0A934UDH7_9STRE</name>
<sequence length="266" mass="30038">MVKKYKLFSVVALFAMTFLLVACQSKSSEQTTEKPTEQTSEQTTVDKDESTAGSVKEVLAKLQDAKDDLKSVLVSHQITTTIDDNDLLLGINGEFIFENQKTVKADVTLDTLSDEITKTEQYVYDASESNPLYSEITEDGDTKTSYSSNNIDSVVMPNYFVIANQIVSLEKDLQLIETQSTYELTLKNQDISLSNQFKEQHHIKLNGITEKDLEKDLFIVIDKETNFIQDFNLLMTYDGAKGVQEFDINISYSDWNTIDESLISLP</sequence>
<accession>A0A934UDH7</accession>
<organism evidence="3 4">
    <name type="scientific">Streptococcus zalophi</name>
    <dbReference type="NCBI Taxonomy" id="640031"/>
    <lineage>
        <taxon>Bacteria</taxon>
        <taxon>Bacillati</taxon>
        <taxon>Bacillota</taxon>
        <taxon>Bacilli</taxon>
        <taxon>Lactobacillales</taxon>
        <taxon>Streptococcaceae</taxon>
        <taxon>Streptococcus</taxon>
    </lineage>
</organism>
<dbReference type="PROSITE" id="PS51257">
    <property type="entry name" value="PROKAR_LIPOPROTEIN"/>
    <property type="match status" value="1"/>
</dbReference>
<protein>
    <recommendedName>
        <fullName evidence="5">Lipoprotein</fullName>
    </recommendedName>
</protein>
<dbReference type="Proteomes" id="UP000644875">
    <property type="component" value="Unassembled WGS sequence"/>
</dbReference>
<feature type="signal peptide" evidence="2">
    <location>
        <begin position="1"/>
        <end position="22"/>
    </location>
</feature>
<evidence type="ECO:0000313" key="4">
    <source>
        <dbReference type="Proteomes" id="UP000644875"/>
    </source>
</evidence>
<reference evidence="3 4" key="1">
    <citation type="journal article" date="2021" name="Int. J. Syst. Evol. Microbiol.">
        <title>Streptococcus vicugnae sp. nov., isolated from faeces of alpacas (Vicugna pacos) and cattle (Bos taurus), Streptococcus zalophi sp. nov., and Streptococcus pacificus sp. nov., isolated from respiratory tract of California sea lions (Zalophus californianus).</title>
        <authorList>
            <person name="Volokhov D.V."/>
            <person name="Zagorodnyaya T.A."/>
            <person name="Shen Z."/>
            <person name="Blom J."/>
            <person name="Furtak V.A."/>
            <person name="Eisenberg T."/>
            <person name="Fan P."/>
            <person name="Jeong K.C."/>
            <person name="Gao Y."/>
            <person name="Zhang S."/>
            <person name="Amselle M."/>
        </authorList>
    </citation>
    <scope>NUCLEOTIDE SEQUENCE [LARGE SCALE GENOMIC DNA]</scope>
    <source>
        <strain evidence="4">CSL7508-lung</strain>
    </source>
</reference>
<dbReference type="EMBL" id="JAENBP010000004">
    <property type="protein sequence ID" value="MBJ8349817.1"/>
    <property type="molecule type" value="Genomic_DNA"/>
</dbReference>
<proteinExistence type="predicted"/>
<dbReference type="RefSeq" id="WP_199567738.1">
    <property type="nucleotide sequence ID" value="NZ_JAENBP010000004.1"/>
</dbReference>
<dbReference type="AlphaFoldDB" id="A0A934UDH7"/>
<keyword evidence="4" id="KW-1185">Reference proteome</keyword>
<comment type="caution">
    <text evidence="3">The sequence shown here is derived from an EMBL/GenBank/DDBJ whole genome shotgun (WGS) entry which is preliminary data.</text>
</comment>
<feature type="region of interest" description="Disordered" evidence="1">
    <location>
        <begin position="29"/>
        <end position="51"/>
    </location>
</feature>
<evidence type="ECO:0000256" key="2">
    <source>
        <dbReference type="SAM" id="SignalP"/>
    </source>
</evidence>